<sequence length="437" mass="50661">MSNMFYSKQNSKTNSGMNLNQPNQINYNSALNSIKQVKNKSQFHNNSGFVVKNNVQYPQITNHQNSMAVKLLDTLSNQTNIYGKDMQIFFTLIKELIVCRDENSINLYNHLQNAKIRSFQLQEEQQQQKNFFKEEIINSIDELIQPKFKINTDNDDEPGNYILNQYTQEALKELAESYKSLLREKQFNEQQLKKKIQEQQDIINDFQINTDNKIKSVKDVLQKKVQKQEDEIGLQISQKLMSIKQEQTNILNKSQNKSSSKSISDVESIQLTKSQDDIQDESQELNSDIYEMAQKTLEICTNMEKTQAQMFQELKVGKKKQKNQFLKNSTQNNAIQMGSSGRKARNNNLNSNINYLSNSKKSKNNNDNISISLNVPQKISSFNSALDNCKEEITNEKSRKNSQSKQIILKTQERFERGGTQKTLQSQAHKKSYEEKI</sequence>
<feature type="coiled-coil region" evidence="1">
    <location>
        <begin position="171"/>
        <end position="209"/>
    </location>
</feature>
<protein>
    <submittedName>
        <fullName evidence="3">Uncharacterized protein</fullName>
    </submittedName>
</protein>
<evidence type="ECO:0000313" key="3">
    <source>
        <dbReference type="EMBL" id="KRX01103.1"/>
    </source>
</evidence>
<dbReference type="AlphaFoldDB" id="A0A0V0QFX3"/>
<feature type="compositionally biased region" description="Polar residues" evidence="2">
    <location>
        <begin position="323"/>
        <end position="339"/>
    </location>
</feature>
<feature type="region of interest" description="Disordered" evidence="2">
    <location>
        <begin position="393"/>
        <end position="437"/>
    </location>
</feature>
<evidence type="ECO:0000313" key="4">
    <source>
        <dbReference type="Proteomes" id="UP000054937"/>
    </source>
</evidence>
<evidence type="ECO:0000256" key="2">
    <source>
        <dbReference type="SAM" id="MobiDB-lite"/>
    </source>
</evidence>
<accession>A0A0V0QFX3</accession>
<feature type="region of interest" description="Disordered" evidence="2">
    <location>
        <begin position="1"/>
        <end position="22"/>
    </location>
</feature>
<feature type="region of interest" description="Disordered" evidence="2">
    <location>
        <begin position="251"/>
        <end position="280"/>
    </location>
</feature>
<dbReference type="Proteomes" id="UP000054937">
    <property type="component" value="Unassembled WGS sequence"/>
</dbReference>
<dbReference type="EMBL" id="LDAU01000176">
    <property type="protein sequence ID" value="KRX01103.1"/>
    <property type="molecule type" value="Genomic_DNA"/>
</dbReference>
<keyword evidence="4" id="KW-1185">Reference proteome</keyword>
<proteinExistence type="predicted"/>
<feature type="compositionally biased region" description="Low complexity" evidence="2">
    <location>
        <begin position="251"/>
        <end position="269"/>
    </location>
</feature>
<gene>
    <name evidence="3" type="ORF">PPERSA_08204</name>
</gene>
<keyword evidence="1" id="KW-0175">Coiled coil</keyword>
<reference evidence="3 4" key="1">
    <citation type="journal article" date="2015" name="Sci. Rep.">
        <title>Genome of the facultative scuticociliatosis pathogen Pseudocohnilembus persalinus provides insight into its virulence through horizontal gene transfer.</title>
        <authorList>
            <person name="Xiong J."/>
            <person name="Wang G."/>
            <person name="Cheng J."/>
            <person name="Tian M."/>
            <person name="Pan X."/>
            <person name="Warren A."/>
            <person name="Jiang C."/>
            <person name="Yuan D."/>
            <person name="Miao W."/>
        </authorList>
    </citation>
    <scope>NUCLEOTIDE SEQUENCE [LARGE SCALE GENOMIC DNA]</scope>
    <source>
        <strain evidence="3">36N120E</strain>
    </source>
</reference>
<name>A0A0V0QFX3_PSEPJ</name>
<organism evidence="3 4">
    <name type="scientific">Pseudocohnilembus persalinus</name>
    <name type="common">Ciliate</name>
    <dbReference type="NCBI Taxonomy" id="266149"/>
    <lineage>
        <taxon>Eukaryota</taxon>
        <taxon>Sar</taxon>
        <taxon>Alveolata</taxon>
        <taxon>Ciliophora</taxon>
        <taxon>Intramacronucleata</taxon>
        <taxon>Oligohymenophorea</taxon>
        <taxon>Scuticociliatia</taxon>
        <taxon>Philasterida</taxon>
        <taxon>Pseudocohnilembidae</taxon>
        <taxon>Pseudocohnilembus</taxon>
    </lineage>
</organism>
<feature type="region of interest" description="Disordered" evidence="2">
    <location>
        <begin position="322"/>
        <end position="351"/>
    </location>
</feature>
<evidence type="ECO:0000256" key="1">
    <source>
        <dbReference type="SAM" id="Coils"/>
    </source>
</evidence>
<comment type="caution">
    <text evidence="3">The sequence shown here is derived from an EMBL/GenBank/DDBJ whole genome shotgun (WGS) entry which is preliminary data.</text>
</comment>
<dbReference type="InParanoid" id="A0A0V0QFX3"/>